<feature type="compositionally biased region" description="Basic and acidic residues" evidence="7">
    <location>
        <begin position="217"/>
        <end position="229"/>
    </location>
</feature>
<evidence type="ECO:0000256" key="7">
    <source>
        <dbReference type="SAM" id="MobiDB-lite"/>
    </source>
</evidence>
<evidence type="ECO:0000256" key="5">
    <source>
        <dbReference type="ARBA" id="ARBA00022833"/>
    </source>
</evidence>
<accession>A0A1Y2BG80</accession>
<evidence type="ECO:0000259" key="9">
    <source>
        <dbReference type="Pfam" id="PF01435"/>
    </source>
</evidence>
<evidence type="ECO:0000256" key="2">
    <source>
        <dbReference type="ARBA" id="ARBA00022670"/>
    </source>
</evidence>
<keyword evidence="3" id="KW-0479">Metal-binding</keyword>
<dbReference type="InterPro" id="IPR051156">
    <property type="entry name" value="Mito/Outer_Membr_Metalloprot"/>
</dbReference>
<feature type="transmembrane region" description="Helical" evidence="8">
    <location>
        <begin position="78"/>
        <end position="98"/>
    </location>
</feature>
<dbReference type="PANTHER" id="PTHR22726:SF18">
    <property type="entry name" value="PEPTIDASE M48 DOMAIN-CONTAINING PROTEIN"/>
    <property type="match status" value="1"/>
</dbReference>
<evidence type="ECO:0000313" key="11">
    <source>
        <dbReference type="Proteomes" id="UP000193986"/>
    </source>
</evidence>
<dbReference type="Proteomes" id="UP000193986">
    <property type="component" value="Unassembled WGS sequence"/>
</dbReference>
<dbReference type="AlphaFoldDB" id="A0A1Y2BG80"/>
<keyword evidence="2" id="KW-0645">Protease</keyword>
<dbReference type="GO" id="GO:0005743">
    <property type="term" value="C:mitochondrial inner membrane"/>
    <property type="evidence" value="ECO:0007669"/>
    <property type="project" value="TreeGrafter"/>
</dbReference>
<dbReference type="EMBL" id="MCFC01000006">
    <property type="protein sequence ID" value="ORY33497.1"/>
    <property type="molecule type" value="Genomic_DNA"/>
</dbReference>
<dbReference type="PANTHER" id="PTHR22726">
    <property type="entry name" value="METALLOENDOPEPTIDASE OMA1"/>
    <property type="match status" value="1"/>
</dbReference>
<evidence type="ECO:0000256" key="8">
    <source>
        <dbReference type="SAM" id="Phobius"/>
    </source>
</evidence>
<dbReference type="GO" id="GO:0034982">
    <property type="term" value="P:mitochondrial protein processing"/>
    <property type="evidence" value="ECO:0007669"/>
    <property type="project" value="TreeGrafter"/>
</dbReference>
<proteinExistence type="predicted"/>
<keyword evidence="8" id="KW-0472">Membrane</keyword>
<evidence type="ECO:0000256" key="6">
    <source>
        <dbReference type="ARBA" id="ARBA00023049"/>
    </source>
</evidence>
<dbReference type="CDD" id="cd07331">
    <property type="entry name" value="M48C_Oma1_like"/>
    <property type="match status" value="1"/>
</dbReference>
<feature type="region of interest" description="Disordered" evidence="7">
    <location>
        <begin position="217"/>
        <end position="237"/>
    </location>
</feature>
<dbReference type="InterPro" id="IPR001915">
    <property type="entry name" value="Peptidase_M48"/>
</dbReference>
<dbReference type="OrthoDB" id="7464992at2759"/>
<evidence type="ECO:0000256" key="4">
    <source>
        <dbReference type="ARBA" id="ARBA00022801"/>
    </source>
</evidence>
<dbReference type="Gene3D" id="3.30.2010.10">
    <property type="entry name" value="Metalloproteases ('zincins'), catalytic domain"/>
    <property type="match status" value="1"/>
</dbReference>
<keyword evidence="6" id="KW-0482">Metalloprotease</keyword>
<feature type="domain" description="Peptidase M48" evidence="9">
    <location>
        <begin position="253"/>
        <end position="431"/>
    </location>
</feature>
<evidence type="ECO:0000256" key="1">
    <source>
        <dbReference type="ARBA" id="ARBA00001947"/>
    </source>
</evidence>
<evidence type="ECO:0000313" key="10">
    <source>
        <dbReference type="EMBL" id="ORY33497.1"/>
    </source>
</evidence>
<name>A0A1Y2BG80_9TREE</name>
<reference evidence="10 11" key="1">
    <citation type="submission" date="2016-07" db="EMBL/GenBank/DDBJ databases">
        <title>Pervasive Adenine N6-methylation of Active Genes in Fungi.</title>
        <authorList>
            <consortium name="DOE Joint Genome Institute"/>
            <person name="Mondo S.J."/>
            <person name="Dannebaum R.O."/>
            <person name="Kuo R.C."/>
            <person name="Labutti K."/>
            <person name="Haridas S."/>
            <person name="Kuo A."/>
            <person name="Salamov A."/>
            <person name="Ahrendt S.R."/>
            <person name="Lipzen A."/>
            <person name="Sullivan W."/>
            <person name="Andreopoulos W.B."/>
            <person name="Clum A."/>
            <person name="Lindquist E."/>
            <person name="Daum C."/>
            <person name="Ramamoorthy G.K."/>
            <person name="Gryganskyi A."/>
            <person name="Culley D."/>
            <person name="Magnuson J.K."/>
            <person name="James T.Y."/>
            <person name="O'Malley M.A."/>
            <person name="Stajich J.E."/>
            <person name="Spatafora J.W."/>
            <person name="Visel A."/>
            <person name="Grigoriev I.V."/>
        </authorList>
    </citation>
    <scope>NUCLEOTIDE SEQUENCE [LARGE SCALE GENOMIC DNA]</scope>
    <source>
        <strain evidence="10 11">68-887.2</strain>
    </source>
</reference>
<gene>
    <name evidence="10" type="ORF">BCR39DRAFT_520452</name>
</gene>
<protein>
    <submittedName>
        <fullName evidence="10">Peptidase family M48-domain-containing protein</fullName>
    </submittedName>
</protein>
<dbReference type="Pfam" id="PF01435">
    <property type="entry name" value="Peptidase_M48"/>
    <property type="match status" value="1"/>
</dbReference>
<keyword evidence="8" id="KW-1133">Transmembrane helix</keyword>
<dbReference type="GO" id="GO:0046872">
    <property type="term" value="F:metal ion binding"/>
    <property type="evidence" value="ECO:0007669"/>
    <property type="project" value="UniProtKB-KW"/>
</dbReference>
<feature type="transmembrane region" description="Helical" evidence="8">
    <location>
        <begin position="110"/>
        <end position="129"/>
    </location>
</feature>
<comment type="cofactor">
    <cofactor evidence="1">
        <name>Zn(2+)</name>
        <dbReference type="ChEBI" id="CHEBI:29105"/>
    </cofactor>
</comment>
<keyword evidence="4" id="KW-0378">Hydrolase</keyword>
<organism evidence="10 11">
    <name type="scientific">Naematelia encephala</name>
    <dbReference type="NCBI Taxonomy" id="71784"/>
    <lineage>
        <taxon>Eukaryota</taxon>
        <taxon>Fungi</taxon>
        <taxon>Dikarya</taxon>
        <taxon>Basidiomycota</taxon>
        <taxon>Agaricomycotina</taxon>
        <taxon>Tremellomycetes</taxon>
        <taxon>Tremellales</taxon>
        <taxon>Naemateliaceae</taxon>
        <taxon>Naematelia</taxon>
    </lineage>
</organism>
<dbReference type="GO" id="GO:0004222">
    <property type="term" value="F:metalloendopeptidase activity"/>
    <property type="evidence" value="ECO:0007669"/>
    <property type="project" value="InterPro"/>
</dbReference>
<dbReference type="STRING" id="71784.A0A1Y2BG80"/>
<dbReference type="GO" id="GO:0006515">
    <property type="term" value="P:protein quality control for misfolded or incompletely synthesized proteins"/>
    <property type="evidence" value="ECO:0007669"/>
    <property type="project" value="TreeGrafter"/>
</dbReference>
<keyword evidence="8" id="KW-0812">Transmembrane</keyword>
<dbReference type="InParanoid" id="A0A1Y2BG80"/>
<comment type="caution">
    <text evidence="10">The sequence shown here is derived from an EMBL/GenBank/DDBJ whole genome shotgun (WGS) entry which is preliminary data.</text>
</comment>
<sequence length="488" mass="54448">MPLKLRAVIAIPVLSAPVRSRCLTTLVGPCRHTTSSIHSFGQAHPSAFTRPLFPPTLFRRAFHPTRRRQDVFFVSFPALKSGLLTITRFSLLFLPFVFRYKLWRKYRRTSLLLIQIPIFAICVVLALGLDQAPHSGRWRLLLMSEHEELAWSRRKHQEVLHNDGPLLLPPSHPLSQKVVRVVTRLVTALEEEEHTIVCSASWPPRSSELGRVIAEREAGPNRPRGDEYKPSGTAQSTFMPFRPITSNPLKKLESADWNLYVIDSPQINAFALPSKDVFVYTGLLKALPDDDAMLAAILGHEIAHVAERHSVENMGFLNLAAVAFDVLRGISFALTISFPFVTDSAALFINWLNDVVAQRAYSRKLEMEADKVGLDLMALAGYDPRAGLDLWEFMAAVEADAAAAGQPISIQDRLTFLRTHPTSETRHQALQGDLDGAMRLWRQSKGKFTVKAHMSRVIGRAEEEQAIKQIDGEGSAKEQSSDAVSVAV</sequence>
<keyword evidence="5" id="KW-0862">Zinc</keyword>
<evidence type="ECO:0000256" key="3">
    <source>
        <dbReference type="ARBA" id="ARBA00022723"/>
    </source>
</evidence>
<keyword evidence="11" id="KW-1185">Reference proteome</keyword>